<feature type="region of interest" description="Disordered" evidence="1">
    <location>
        <begin position="141"/>
        <end position="185"/>
    </location>
</feature>
<accession>A0A4V2V3T8</accession>
<protein>
    <recommendedName>
        <fullName evidence="4">DUF5330 domain-containing protein</fullName>
    </recommendedName>
</protein>
<feature type="region of interest" description="Disordered" evidence="1">
    <location>
        <begin position="104"/>
        <end position="124"/>
    </location>
</feature>
<organism evidence="2 3">
    <name type="scientific">Martelella mediterranea</name>
    <dbReference type="NCBI Taxonomy" id="293089"/>
    <lineage>
        <taxon>Bacteria</taxon>
        <taxon>Pseudomonadati</taxon>
        <taxon>Pseudomonadota</taxon>
        <taxon>Alphaproteobacteria</taxon>
        <taxon>Hyphomicrobiales</taxon>
        <taxon>Aurantimonadaceae</taxon>
        <taxon>Martelella</taxon>
    </lineage>
</organism>
<evidence type="ECO:0008006" key="4">
    <source>
        <dbReference type="Google" id="ProtNLM"/>
    </source>
</evidence>
<sequence>MRFLLKSAFMIFLLLLVMPFFAPFLLDKPLTSERSAMPGPQEIGGAVSAARGTIEYMSGICEDKPEVCEDGAGILSFLGSRARQGAEIVYIYLGQHFGDNKTTEEKQADDTYGSTNPAPLADHNLEAERPPQDMVTTGAIAETNTVSAEPSAPKAVQPPGPVPDAFSPDISGISIDVPIPTRRPR</sequence>
<dbReference type="Proteomes" id="UP000295097">
    <property type="component" value="Unassembled WGS sequence"/>
</dbReference>
<dbReference type="InterPro" id="IPR035220">
    <property type="entry name" value="DUF5330"/>
</dbReference>
<dbReference type="EMBL" id="SMAR01000025">
    <property type="protein sequence ID" value="TCT35488.1"/>
    <property type="molecule type" value="Genomic_DNA"/>
</dbReference>
<evidence type="ECO:0000256" key="1">
    <source>
        <dbReference type="SAM" id="MobiDB-lite"/>
    </source>
</evidence>
<dbReference type="AlphaFoldDB" id="A0A4V2V3T8"/>
<evidence type="ECO:0000313" key="3">
    <source>
        <dbReference type="Proteomes" id="UP000295097"/>
    </source>
</evidence>
<proteinExistence type="predicted"/>
<dbReference type="Pfam" id="PF17264">
    <property type="entry name" value="DUF5330"/>
    <property type="match status" value="1"/>
</dbReference>
<dbReference type="OrthoDB" id="7923950at2"/>
<name>A0A4V2V3T8_9HYPH</name>
<dbReference type="RefSeq" id="WP_132312870.1">
    <property type="nucleotide sequence ID" value="NZ_SMAR01000025.1"/>
</dbReference>
<keyword evidence="3" id="KW-1185">Reference proteome</keyword>
<evidence type="ECO:0000313" key="2">
    <source>
        <dbReference type="EMBL" id="TCT35488.1"/>
    </source>
</evidence>
<reference evidence="2 3" key="1">
    <citation type="submission" date="2019-03" db="EMBL/GenBank/DDBJ databases">
        <title>Freshwater and sediment microbial communities from various areas in North America, analyzing microbe dynamics in response to fracking.</title>
        <authorList>
            <person name="Lamendella R."/>
        </authorList>
    </citation>
    <scope>NUCLEOTIDE SEQUENCE [LARGE SCALE GENOMIC DNA]</scope>
    <source>
        <strain evidence="2 3">175.2</strain>
    </source>
</reference>
<gene>
    <name evidence="2" type="ORF">EDC90_102514</name>
</gene>
<comment type="caution">
    <text evidence="2">The sequence shown here is derived from an EMBL/GenBank/DDBJ whole genome shotgun (WGS) entry which is preliminary data.</text>
</comment>